<evidence type="ECO:0000256" key="5">
    <source>
        <dbReference type="ARBA" id="ARBA00022723"/>
    </source>
</evidence>
<evidence type="ECO:0000256" key="7">
    <source>
        <dbReference type="ARBA" id="ARBA00023027"/>
    </source>
</evidence>
<keyword evidence="12" id="KW-1185">Reference proteome</keyword>
<gene>
    <name evidence="11" type="ORF">FIBSPDRAFT_874325</name>
</gene>
<dbReference type="InterPro" id="IPR026590">
    <property type="entry name" value="Ssirtuin_cat_dom"/>
</dbReference>
<dbReference type="GO" id="GO:0005739">
    <property type="term" value="C:mitochondrion"/>
    <property type="evidence" value="ECO:0007669"/>
    <property type="project" value="UniProtKB-SubCell"/>
</dbReference>
<dbReference type="InterPro" id="IPR003000">
    <property type="entry name" value="Sirtuin"/>
</dbReference>
<evidence type="ECO:0000313" key="12">
    <source>
        <dbReference type="Proteomes" id="UP000076532"/>
    </source>
</evidence>
<dbReference type="GO" id="GO:0070403">
    <property type="term" value="F:NAD+ binding"/>
    <property type="evidence" value="ECO:0007669"/>
    <property type="project" value="InterPro"/>
</dbReference>
<name>A0A165XLI0_9AGAM</name>
<dbReference type="SUPFAM" id="SSF52467">
    <property type="entry name" value="DHS-like NAD/FAD-binding domain"/>
    <property type="match status" value="1"/>
</dbReference>
<dbReference type="InterPro" id="IPR050134">
    <property type="entry name" value="NAD-dep_sirtuin_deacylases"/>
</dbReference>
<dbReference type="PANTHER" id="PTHR11085:SF6">
    <property type="entry name" value="NAD-DEPENDENT PROTEIN DEACETYLASE SIRTUIN-2"/>
    <property type="match status" value="1"/>
</dbReference>
<evidence type="ECO:0000313" key="11">
    <source>
        <dbReference type="EMBL" id="KZP08669.1"/>
    </source>
</evidence>
<dbReference type="GO" id="GO:0005634">
    <property type="term" value="C:nucleus"/>
    <property type="evidence" value="ECO:0007669"/>
    <property type="project" value="TreeGrafter"/>
</dbReference>
<dbReference type="InterPro" id="IPR026591">
    <property type="entry name" value="Sirtuin_cat_small_dom_sf"/>
</dbReference>
<feature type="binding site" evidence="9">
    <location>
        <position position="143"/>
    </location>
    <ligand>
        <name>Zn(2+)</name>
        <dbReference type="ChEBI" id="CHEBI:29105"/>
    </ligand>
</feature>
<evidence type="ECO:0000256" key="8">
    <source>
        <dbReference type="ARBA" id="ARBA00023128"/>
    </source>
</evidence>
<protein>
    <submittedName>
        <fullName evidence="11">SIR2-domain-containing protein</fullName>
    </submittedName>
</protein>
<keyword evidence="7" id="KW-0520">NAD</keyword>
<feature type="binding site" evidence="9">
    <location>
        <position position="140"/>
    </location>
    <ligand>
        <name>Zn(2+)</name>
        <dbReference type="ChEBI" id="CHEBI:29105"/>
    </ligand>
</feature>
<dbReference type="Pfam" id="PF02146">
    <property type="entry name" value="SIR2"/>
    <property type="match status" value="1"/>
</dbReference>
<feature type="binding site" evidence="9">
    <location>
        <position position="164"/>
    </location>
    <ligand>
        <name>Zn(2+)</name>
        <dbReference type="ChEBI" id="CHEBI:29105"/>
    </ligand>
</feature>
<evidence type="ECO:0000256" key="1">
    <source>
        <dbReference type="ARBA" id="ARBA00001947"/>
    </source>
</evidence>
<evidence type="ECO:0000256" key="2">
    <source>
        <dbReference type="ARBA" id="ARBA00004173"/>
    </source>
</evidence>
<keyword evidence="5 9" id="KW-0479">Metal-binding</keyword>
<dbReference type="EMBL" id="KV417716">
    <property type="protein sequence ID" value="KZP08669.1"/>
    <property type="molecule type" value="Genomic_DNA"/>
</dbReference>
<evidence type="ECO:0000256" key="9">
    <source>
        <dbReference type="PROSITE-ProRule" id="PRU00236"/>
    </source>
</evidence>
<evidence type="ECO:0000256" key="3">
    <source>
        <dbReference type="ARBA" id="ARBA00006924"/>
    </source>
</evidence>
<feature type="domain" description="Deacetylase sirtuin-type" evidence="10">
    <location>
        <begin position="2"/>
        <end position="228"/>
    </location>
</feature>
<dbReference type="STRING" id="436010.A0A165XLI0"/>
<keyword evidence="8" id="KW-0496">Mitochondrion</keyword>
<dbReference type="Proteomes" id="UP000076532">
    <property type="component" value="Unassembled WGS sequence"/>
</dbReference>
<accession>A0A165XLI0</accession>
<dbReference type="GO" id="GO:0017136">
    <property type="term" value="F:histone deacetylase activity, NAD-dependent"/>
    <property type="evidence" value="ECO:0007669"/>
    <property type="project" value="TreeGrafter"/>
</dbReference>
<evidence type="ECO:0000256" key="4">
    <source>
        <dbReference type="ARBA" id="ARBA00022679"/>
    </source>
</evidence>
<proteinExistence type="inferred from homology"/>
<keyword evidence="4" id="KW-0808">Transferase</keyword>
<dbReference type="Gene3D" id="3.40.50.1220">
    <property type="entry name" value="TPP-binding domain"/>
    <property type="match status" value="1"/>
</dbReference>
<reference evidence="11 12" key="1">
    <citation type="journal article" date="2016" name="Mol. Biol. Evol.">
        <title>Comparative Genomics of Early-Diverging Mushroom-Forming Fungi Provides Insights into the Origins of Lignocellulose Decay Capabilities.</title>
        <authorList>
            <person name="Nagy L.G."/>
            <person name="Riley R."/>
            <person name="Tritt A."/>
            <person name="Adam C."/>
            <person name="Daum C."/>
            <person name="Floudas D."/>
            <person name="Sun H."/>
            <person name="Yadav J.S."/>
            <person name="Pangilinan J."/>
            <person name="Larsson K.H."/>
            <person name="Matsuura K."/>
            <person name="Barry K."/>
            <person name="Labutti K."/>
            <person name="Kuo R."/>
            <person name="Ohm R.A."/>
            <person name="Bhattacharya S.S."/>
            <person name="Shirouzu T."/>
            <person name="Yoshinaga Y."/>
            <person name="Martin F.M."/>
            <person name="Grigoriev I.V."/>
            <person name="Hibbett D.S."/>
        </authorList>
    </citation>
    <scope>NUCLEOTIDE SEQUENCE [LARGE SCALE GENOMIC DNA]</scope>
    <source>
        <strain evidence="11 12">CBS 109695</strain>
    </source>
</reference>
<dbReference type="AlphaFoldDB" id="A0A165XLI0"/>
<comment type="subcellular location">
    <subcellularLocation>
        <location evidence="2">Mitochondrion</location>
    </subcellularLocation>
</comment>
<dbReference type="PROSITE" id="PS50305">
    <property type="entry name" value="SIRTUIN"/>
    <property type="match status" value="1"/>
</dbReference>
<dbReference type="Gene3D" id="3.30.1600.10">
    <property type="entry name" value="SIR2/SIRT2 'Small Domain"/>
    <property type="match status" value="1"/>
</dbReference>
<organism evidence="11 12">
    <name type="scientific">Athelia psychrophila</name>
    <dbReference type="NCBI Taxonomy" id="1759441"/>
    <lineage>
        <taxon>Eukaryota</taxon>
        <taxon>Fungi</taxon>
        <taxon>Dikarya</taxon>
        <taxon>Basidiomycota</taxon>
        <taxon>Agaricomycotina</taxon>
        <taxon>Agaricomycetes</taxon>
        <taxon>Agaricomycetidae</taxon>
        <taxon>Atheliales</taxon>
        <taxon>Atheliaceae</taxon>
        <taxon>Athelia</taxon>
    </lineage>
</organism>
<feature type="binding site" evidence="9">
    <location>
        <position position="169"/>
    </location>
    <ligand>
        <name>Zn(2+)</name>
        <dbReference type="ChEBI" id="CHEBI:29105"/>
    </ligand>
</feature>
<sequence>MPNNDANELASIARYIKSKTCKNVVLMLGAGISTSAGIPDFRSPDTGLYANLARLDLPFPEAVFEINFFRQNPVPFYTLAKEMQPSQFRPTPTHSFIKLLADKQLLQICLTQNIDTLERRAGVPPALIVEAHGSFASQRCIDCSSPYSDEKMKVAVVSEQVPLCETADCGGLVKPDIVFFGESLPSSFHRAVPKLREADLLIVMGTSLTVHPFASLALLAREGCPRYV</sequence>
<dbReference type="InterPro" id="IPR029035">
    <property type="entry name" value="DHS-like_NAD/FAD-binding_dom"/>
</dbReference>
<evidence type="ECO:0000256" key="6">
    <source>
        <dbReference type="ARBA" id="ARBA00022833"/>
    </source>
</evidence>
<comment type="cofactor">
    <cofactor evidence="1">
        <name>Zn(2+)</name>
        <dbReference type="ChEBI" id="CHEBI:29105"/>
    </cofactor>
</comment>
<comment type="similarity">
    <text evidence="3">Belongs to the sirtuin family. Class I subfamily.</text>
</comment>
<dbReference type="OrthoDB" id="420264at2759"/>
<dbReference type="GO" id="GO:0046872">
    <property type="term" value="F:metal ion binding"/>
    <property type="evidence" value="ECO:0007669"/>
    <property type="project" value="UniProtKB-KW"/>
</dbReference>
<feature type="active site" description="Proton acceptor" evidence="9">
    <location>
        <position position="132"/>
    </location>
</feature>
<evidence type="ECO:0000259" key="10">
    <source>
        <dbReference type="PROSITE" id="PS50305"/>
    </source>
</evidence>
<keyword evidence="6 9" id="KW-0862">Zinc</keyword>
<dbReference type="PANTHER" id="PTHR11085">
    <property type="entry name" value="NAD-DEPENDENT PROTEIN DEACYLASE SIRTUIN-5, MITOCHONDRIAL-RELATED"/>
    <property type="match status" value="1"/>
</dbReference>